<proteinExistence type="predicted"/>
<accession>A0A0E9X626</accession>
<reference evidence="1" key="1">
    <citation type="submission" date="2014-11" db="EMBL/GenBank/DDBJ databases">
        <authorList>
            <person name="Amaro Gonzalez C."/>
        </authorList>
    </citation>
    <scope>NUCLEOTIDE SEQUENCE</scope>
</reference>
<name>A0A0E9X626_ANGAN</name>
<sequence length="123" mass="13935">MDSRNVHRLVPGGGTILYSGTVHEKETIESRERFAAIGLLLLHWRLLFWKINGMMVQEKHCDPGEVNRNCSGGGRVVRGMKLPHCHFRVVKRILNRSTYNTVHRSPAAFMLAGILNSDLLDTK</sequence>
<reference evidence="1" key="2">
    <citation type="journal article" date="2015" name="Fish Shellfish Immunol.">
        <title>Early steps in the European eel (Anguilla anguilla)-Vibrio vulnificus interaction in the gills: Role of the RtxA13 toxin.</title>
        <authorList>
            <person name="Callol A."/>
            <person name="Pajuelo D."/>
            <person name="Ebbesson L."/>
            <person name="Teles M."/>
            <person name="MacKenzie S."/>
            <person name="Amaro C."/>
        </authorList>
    </citation>
    <scope>NUCLEOTIDE SEQUENCE</scope>
</reference>
<organism evidence="1">
    <name type="scientific">Anguilla anguilla</name>
    <name type="common">European freshwater eel</name>
    <name type="synonym">Muraena anguilla</name>
    <dbReference type="NCBI Taxonomy" id="7936"/>
    <lineage>
        <taxon>Eukaryota</taxon>
        <taxon>Metazoa</taxon>
        <taxon>Chordata</taxon>
        <taxon>Craniata</taxon>
        <taxon>Vertebrata</taxon>
        <taxon>Euteleostomi</taxon>
        <taxon>Actinopterygii</taxon>
        <taxon>Neopterygii</taxon>
        <taxon>Teleostei</taxon>
        <taxon>Anguilliformes</taxon>
        <taxon>Anguillidae</taxon>
        <taxon>Anguilla</taxon>
    </lineage>
</organism>
<protein>
    <submittedName>
        <fullName evidence="1">Uncharacterized protein</fullName>
    </submittedName>
</protein>
<dbReference type="EMBL" id="GBXM01010385">
    <property type="protein sequence ID" value="JAH98192.1"/>
    <property type="molecule type" value="Transcribed_RNA"/>
</dbReference>
<evidence type="ECO:0000313" key="1">
    <source>
        <dbReference type="EMBL" id="JAH98192.1"/>
    </source>
</evidence>
<dbReference type="AlphaFoldDB" id="A0A0E9X626"/>